<keyword evidence="3" id="KW-1185">Reference proteome</keyword>
<name>A0A1M6S316_9FIRM</name>
<accession>A0A1M6S316</accession>
<protein>
    <submittedName>
        <fullName evidence="2">Uncharacterized protein</fullName>
    </submittedName>
</protein>
<feature type="compositionally biased region" description="Basic and acidic residues" evidence="1">
    <location>
        <begin position="45"/>
        <end position="72"/>
    </location>
</feature>
<evidence type="ECO:0000256" key="1">
    <source>
        <dbReference type="SAM" id="MobiDB-lite"/>
    </source>
</evidence>
<gene>
    <name evidence="2" type="ORF">SAMN02745123_01697</name>
</gene>
<sequence length="72" mass="8420">MNQLVQLRQEIAKMRLVDLAKEHGKDSSRVNNYRRKMGDMITTTKELDKAPVKQKREPAANKVEPHRWAGNY</sequence>
<dbReference type="Proteomes" id="UP000183997">
    <property type="component" value="Unassembled WGS sequence"/>
</dbReference>
<organism evidence="2 3">
    <name type="scientific">Desulforamulus aeronauticus DSM 10349</name>
    <dbReference type="NCBI Taxonomy" id="1121421"/>
    <lineage>
        <taxon>Bacteria</taxon>
        <taxon>Bacillati</taxon>
        <taxon>Bacillota</taxon>
        <taxon>Clostridia</taxon>
        <taxon>Eubacteriales</taxon>
        <taxon>Peptococcaceae</taxon>
        <taxon>Desulforamulus</taxon>
    </lineage>
</organism>
<dbReference type="RefSeq" id="WP_072913049.1">
    <property type="nucleotide sequence ID" value="NZ_FRAR01000012.1"/>
</dbReference>
<proteinExistence type="predicted"/>
<evidence type="ECO:0000313" key="3">
    <source>
        <dbReference type="Proteomes" id="UP000183997"/>
    </source>
</evidence>
<feature type="region of interest" description="Disordered" evidence="1">
    <location>
        <begin position="23"/>
        <end position="72"/>
    </location>
</feature>
<dbReference type="EMBL" id="FRAR01000012">
    <property type="protein sequence ID" value="SHK39071.1"/>
    <property type="molecule type" value="Genomic_DNA"/>
</dbReference>
<evidence type="ECO:0000313" key="2">
    <source>
        <dbReference type="EMBL" id="SHK39071.1"/>
    </source>
</evidence>
<dbReference type="AlphaFoldDB" id="A0A1M6S316"/>
<dbReference type="OrthoDB" id="9976553at2"/>
<reference evidence="3" key="1">
    <citation type="submission" date="2016-11" db="EMBL/GenBank/DDBJ databases">
        <authorList>
            <person name="Varghese N."/>
            <person name="Submissions S."/>
        </authorList>
    </citation>
    <scope>NUCLEOTIDE SEQUENCE [LARGE SCALE GENOMIC DNA]</scope>
    <source>
        <strain evidence="3">DSM 10349</strain>
    </source>
</reference>